<dbReference type="EMBL" id="DYUC01000082">
    <property type="protein sequence ID" value="HJG87000.1"/>
    <property type="molecule type" value="Genomic_DNA"/>
</dbReference>
<sequence>MTGRDYLWCALNLLLDQEEELAALCPTCRAEAQEGRCPVCGGPAAPANAGENQAFDLERYERLKRGERI</sequence>
<reference evidence="1" key="2">
    <citation type="submission" date="2021-09" db="EMBL/GenBank/DDBJ databases">
        <authorList>
            <person name="Gilroy R."/>
        </authorList>
    </citation>
    <scope>NUCLEOTIDE SEQUENCE</scope>
    <source>
        <strain evidence="1">CHK179-5677</strain>
    </source>
</reference>
<protein>
    <submittedName>
        <fullName evidence="1">Molybdopterin oxidoreductase</fullName>
    </submittedName>
</protein>
<evidence type="ECO:0000313" key="1">
    <source>
        <dbReference type="EMBL" id="HJG87000.1"/>
    </source>
</evidence>
<gene>
    <name evidence="1" type="ORF">K8V01_08275</name>
</gene>
<evidence type="ECO:0000313" key="2">
    <source>
        <dbReference type="Proteomes" id="UP000760668"/>
    </source>
</evidence>
<dbReference type="RefSeq" id="WP_294535387.1">
    <property type="nucleotide sequence ID" value="NZ_DYUC01000082.1"/>
</dbReference>
<accession>A0A921MMH8</accession>
<reference evidence="1" key="1">
    <citation type="journal article" date="2021" name="PeerJ">
        <title>Extensive microbial diversity within the chicken gut microbiome revealed by metagenomics and culture.</title>
        <authorList>
            <person name="Gilroy R."/>
            <person name="Ravi A."/>
            <person name="Getino M."/>
            <person name="Pursley I."/>
            <person name="Horton D.L."/>
            <person name="Alikhan N.F."/>
            <person name="Baker D."/>
            <person name="Gharbi K."/>
            <person name="Hall N."/>
            <person name="Watson M."/>
            <person name="Adriaenssens E.M."/>
            <person name="Foster-Nyarko E."/>
            <person name="Jarju S."/>
            <person name="Secka A."/>
            <person name="Antonio M."/>
            <person name="Oren A."/>
            <person name="Chaudhuri R.R."/>
            <person name="La Ragione R."/>
            <person name="Hildebrand F."/>
            <person name="Pallen M.J."/>
        </authorList>
    </citation>
    <scope>NUCLEOTIDE SEQUENCE</scope>
    <source>
        <strain evidence="1">CHK179-5677</strain>
    </source>
</reference>
<comment type="caution">
    <text evidence="1">The sequence shown here is derived from an EMBL/GenBank/DDBJ whole genome shotgun (WGS) entry which is preliminary data.</text>
</comment>
<dbReference type="AlphaFoldDB" id="A0A921MMH8"/>
<name>A0A921MMH8_9FIRM</name>
<proteinExistence type="predicted"/>
<organism evidence="1 2">
    <name type="scientific">Pseudoflavonifractor capillosus</name>
    <dbReference type="NCBI Taxonomy" id="106588"/>
    <lineage>
        <taxon>Bacteria</taxon>
        <taxon>Bacillati</taxon>
        <taxon>Bacillota</taxon>
        <taxon>Clostridia</taxon>
        <taxon>Eubacteriales</taxon>
        <taxon>Oscillospiraceae</taxon>
        <taxon>Pseudoflavonifractor</taxon>
    </lineage>
</organism>
<dbReference type="Proteomes" id="UP000760668">
    <property type="component" value="Unassembled WGS sequence"/>
</dbReference>